<dbReference type="InterPro" id="IPR050173">
    <property type="entry name" value="ABC_transporter_C-like"/>
</dbReference>
<evidence type="ECO:0000256" key="1">
    <source>
        <dbReference type="ARBA" id="ARBA00004141"/>
    </source>
</evidence>
<keyword evidence="3" id="KW-0813">Transport</keyword>
<evidence type="ECO:0000256" key="6">
    <source>
        <dbReference type="ARBA" id="ARBA00022840"/>
    </source>
</evidence>
<dbReference type="GO" id="GO:0005524">
    <property type="term" value="F:ATP binding"/>
    <property type="evidence" value="ECO:0007669"/>
    <property type="project" value="UniProtKB-KW"/>
</dbReference>
<dbReference type="SUPFAM" id="SSF90123">
    <property type="entry name" value="ABC transporter transmembrane region"/>
    <property type="match status" value="1"/>
</dbReference>
<feature type="domain" description="ABC transmembrane type-1" evidence="10">
    <location>
        <begin position="98"/>
        <end position="288"/>
    </location>
</feature>
<evidence type="ECO:0000256" key="9">
    <source>
        <dbReference type="SAM" id="Phobius"/>
    </source>
</evidence>
<comment type="similarity">
    <text evidence="2">Belongs to the ABC transporter superfamily. ABCC family. Conjugate transporter (TC 3.A.1.208) subfamily.</text>
</comment>
<evidence type="ECO:0000256" key="7">
    <source>
        <dbReference type="ARBA" id="ARBA00022989"/>
    </source>
</evidence>
<dbReference type="PROSITE" id="PS50929">
    <property type="entry name" value="ABC_TM1F"/>
    <property type="match status" value="1"/>
</dbReference>
<evidence type="ECO:0000313" key="12">
    <source>
        <dbReference type="WBParaSite" id="PSAMB.scaffold6979size8478.g29406.t1"/>
    </source>
</evidence>
<dbReference type="PANTHER" id="PTHR24223:SF456">
    <property type="entry name" value="MULTIDRUG RESISTANCE-ASSOCIATED PROTEIN LETHAL(2)03659"/>
    <property type="match status" value="1"/>
</dbReference>
<feature type="transmembrane region" description="Helical" evidence="9">
    <location>
        <begin position="230"/>
        <end position="251"/>
    </location>
</feature>
<sequence length="288" mass="32904">MDGKKAKLRENPEPRATFLSRILFCYMHPIFYRGFRKQLLVEDMYEPLKEHESQHVTNDLKEAWQKEQKIAKEMNRAPSLVRAVARIYGFGVMGYGSLLFLEEVVKLAQPVFMGMLIRYFRFDAPLSLHDAYFAAGGVAICAALVPLIHHPYFYGLQKYGMRIKIGCGGMIMDKAVHLSSGALHKTTVGHIVNLMSNDLAKLDFAFIFFHYTWVSPLMLIGYTAMLWKEIGVSCLAGFGAIVVLIPIQGYFSREMGKCRRKIAVRTDKRMSVMNEILNGIRVIKMYAW</sequence>
<dbReference type="GO" id="GO:0016020">
    <property type="term" value="C:membrane"/>
    <property type="evidence" value="ECO:0007669"/>
    <property type="project" value="UniProtKB-SubCell"/>
</dbReference>
<organism evidence="11 12">
    <name type="scientific">Plectus sambesii</name>
    <dbReference type="NCBI Taxonomy" id="2011161"/>
    <lineage>
        <taxon>Eukaryota</taxon>
        <taxon>Metazoa</taxon>
        <taxon>Ecdysozoa</taxon>
        <taxon>Nematoda</taxon>
        <taxon>Chromadorea</taxon>
        <taxon>Plectida</taxon>
        <taxon>Plectina</taxon>
        <taxon>Plectoidea</taxon>
        <taxon>Plectidae</taxon>
        <taxon>Plectus</taxon>
    </lineage>
</organism>
<keyword evidence="11" id="KW-1185">Reference proteome</keyword>
<proteinExistence type="inferred from homology"/>
<evidence type="ECO:0000256" key="8">
    <source>
        <dbReference type="ARBA" id="ARBA00023136"/>
    </source>
</evidence>
<protein>
    <submittedName>
        <fullName evidence="12">ABC transmembrane type-1 domain-containing protein</fullName>
    </submittedName>
</protein>
<feature type="transmembrane region" description="Helical" evidence="9">
    <location>
        <begin position="83"/>
        <end position="101"/>
    </location>
</feature>
<accession>A0A914X9B5</accession>
<evidence type="ECO:0000313" key="11">
    <source>
        <dbReference type="Proteomes" id="UP000887566"/>
    </source>
</evidence>
<evidence type="ECO:0000259" key="10">
    <source>
        <dbReference type="PROSITE" id="PS50929"/>
    </source>
</evidence>
<evidence type="ECO:0000256" key="4">
    <source>
        <dbReference type="ARBA" id="ARBA00022692"/>
    </source>
</evidence>
<dbReference type="InterPro" id="IPR011527">
    <property type="entry name" value="ABC1_TM_dom"/>
</dbReference>
<reference evidence="12" key="1">
    <citation type="submission" date="2022-11" db="UniProtKB">
        <authorList>
            <consortium name="WormBaseParasite"/>
        </authorList>
    </citation>
    <scope>IDENTIFICATION</scope>
</reference>
<evidence type="ECO:0000256" key="2">
    <source>
        <dbReference type="ARBA" id="ARBA00009726"/>
    </source>
</evidence>
<feature type="transmembrane region" description="Helical" evidence="9">
    <location>
        <begin position="131"/>
        <end position="154"/>
    </location>
</feature>
<keyword evidence="5" id="KW-0547">Nucleotide-binding</keyword>
<dbReference type="Proteomes" id="UP000887566">
    <property type="component" value="Unplaced"/>
</dbReference>
<evidence type="ECO:0000256" key="5">
    <source>
        <dbReference type="ARBA" id="ARBA00022741"/>
    </source>
</evidence>
<dbReference type="WBParaSite" id="PSAMB.scaffold6979size8478.g29406.t1">
    <property type="protein sequence ID" value="PSAMB.scaffold6979size8478.g29406.t1"/>
    <property type="gene ID" value="PSAMB.scaffold6979size8478.g29406"/>
</dbReference>
<dbReference type="GO" id="GO:0140359">
    <property type="term" value="F:ABC-type transporter activity"/>
    <property type="evidence" value="ECO:0007669"/>
    <property type="project" value="InterPro"/>
</dbReference>
<name>A0A914X9B5_9BILA</name>
<dbReference type="AlphaFoldDB" id="A0A914X9B5"/>
<keyword evidence="8 9" id="KW-0472">Membrane</keyword>
<dbReference type="Pfam" id="PF00664">
    <property type="entry name" value="ABC_membrane"/>
    <property type="match status" value="1"/>
</dbReference>
<comment type="subcellular location">
    <subcellularLocation>
        <location evidence="1">Membrane</location>
        <topology evidence="1">Multi-pass membrane protein</topology>
    </subcellularLocation>
</comment>
<keyword evidence="4 9" id="KW-0812">Transmembrane</keyword>
<dbReference type="Gene3D" id="1.20.1560.10">
    <property type="entry name" value="ABC transporter type 1, transmembrane domain"/>
    <property type="match status" value="1"/>
</dbReference>
<keyword evidence="6" id="KW-0067">ATP-binding</keyword>
<evidence type="ECO:0000256" key="3">
    <source>
        <dbReference type="ARBA" id="ARBA00022448"/>
    </source>
</evidence>
<dbReference type="PANTHER" id="PTHR24223">
    <property type="entry name" value="ATP-BINDING CASSETTE SUB-FAMILY C"/>
    <property type="match status" value="1"/>
</dbReference>
<dbReference type="InterPro" id="IPR036640">
    <property type="entry name" value="ABC1_TM_sf"/>
</dbReference>
<feature type="transmembrane region" description="Helical" evidence="9">
    <location>
        <begin position="204"/>
        <end position="224"/>
    </location>
</feature>
<keyword evidence="7 9" id="KW-1133">Transmembrane helix</keyword>